<dbReference type="EMBL" id="CAJNOM010000499">
    <property type="protein sequence ID" value="CAF1471580.1"/>
    <property type="molecule type" value="Genomic_DNA"/>
</dbReference>
<evidence type="ECO:0000256" key="1">
    <source>
        <dbReference type="SAM" id="MobiDB-lite"/>
    </source>
</evidence>
<dbReference type="InterPro" id="IPR058210">
    <property type="entry name" value="SACS/Nov_dom"/>
</dbReference>
<evidence type="ECO:0000313" key="6">
    <source>
        <dbReference type="Proteomes" id="UP000663832"/>
    </source>
</evidence>
<dbReference type="InterPro" id="IPR022155">
    <property type="entry name" value="DUF3684"/>
</dbReference>
<dbReference type="InterPro" id="IPR036890">
    <property type="entry name" value="HATPase_C_sf"/>
</dbReference>
<dbReference type="PANTHER" id="PTHR47839">
    <property type="entry name" value="DOMAIN PROTEIN, PUTATIVE (AFU_ORTHOLOGUE AFUA_6G04830)-RELATED"/>
    <property type="match status" value="1"/>
</dbReference>
<dbReference type="EMBL" id="CAJNOM010000547">
    <property type="protein sequence ID" value="CAF1495034.1"/>
    <property type="molecule type" value="Genomic_DNA"/>
</dbReference>
<dbReference type="PRINTS" id="PR00775">
    <property type="entry name" value="HEATSHOCK90"/>
</dbReference>
<name>A0A815STE6_9BILA</name>
<accession>A0A815STE6</accession>
<gene>
    <name evidence="3" type="ORF">BJG266_LOCUS26060</name>
    <name evidence="4" type="ORF">QVE165_LOCUS41628</name>
    <name evidence="5" type="ORF">QVE165_LOCUS43124</name>
</gene>
<evidence type="ECO:0000259" key="2">
    <source>
        <dbReference type="Pfam" id="PF25794"/>
    </source>
</evidence>
<keyword evidence="6" id="KW-1185">Reference proteome</keyword>
<dbReference type="Proteomes" id="UP000663877">
    <property type="component" value="Unassembled WGS sequence"/>
</dbReference>
<feature type="region of interest" description="Disordered" evidence="1">
    <location>
        <begin position="1"/>
        <end position="23"/>
    </location>
</feature>
<evidence type="ECO:0000313" key="5">
    <source>
        <dbReference type="EMBL" id="CAF1495034.1"/>
    </source>
</evidence>
<dbReference type="PANTHER" id="PTHR47839:SF1">
    <property type="entry name" value="DOMAIN PROTEIN, PUTATIVE (AFU_ORTHOLOGUE AFUA_6G04830)-RELATED"/>
    <property type="match status" value="1"/>
</dbReference>
<organism evidence="5 6">
    <name type="scientific">Adineta steineri</name>
    <dbReference type="NCBI Taxonomy" id="433720"/>
    <lineage>
        <taxon>Eukaryota</taxon>
        <taxon>Metazoa</taxon>
        <taxon>Spiralia</taxon>
        <taxon>Gnathifera</taxon>
        <taxon>Rotifera</taxon>
        <taxon>Eurotatoria</taxon>
        <taxon>Bdelloidea</taxon>
        <taxon>Adinetida</taxon>
        <taxon>Adinetidae</taxon>
        <taxon>Adineta</taxon>
    </lineage>
</organism>
<dbReference type="Pfam" id="PF25794">
    <property type="entry name" value="SACS"/>
    <property type="match status" value="1"/>
</dbReference>
<evidence type="ECO:0000313" key="3">
    <source>
        <dbReference type="EMBL" id="CAF1186151.1"/>
    </source>
</evidence>
<evidence type="ECO:0000313" key="4">
    <source>
        <dbReference type="EMBL" id="CAF1471580.1"/>
    </source>
</evidence>
<proteinExistence type="predicted"/>
<dbReference type="Proteomes" id="UP000663832">
    <property type="component" value="Unassembled WGS sequence"/>
</dbReference>
<dbReference type="OrthoDB" id="10031156at2759"/>
<dbReference type="Gene3D" id="3.30.565.10">
    <property type="entry name" value="Histidine kinase-like ATPase, C-terminal domain"/>
    <property type="match status" value="1"/>
</dbReference>
<dbReference type="SUPFAM" id="SSF55874">
    <property type="entry name" value="ATPase domain of HSP90 chaperone/DNA topoisomerase II/histidine kinase"/>
    <property type="match status" value="1"/>
</dbReference>
<feature type="domain" description="Sacsin/Nov" evidence="2">
    <location>
        <begin position="35"/>
        <end position="165"/>
    </location>
</feature>
<protein>
    <recommendedName>
        <fullName evidence="2">Sacsin/Nov domain-containing protein</fullName>
    </recommendedName>
</protein>
<dbReference type="InterPro" id="IPR020575">
    <property type="entry name" value="Hsp90_N"/>
</dbReference>
<dbReference type="Pfam" id="PF12449">
    <property type="entry name" value="DUF3684"/>
    <property type="match status" value="1"/>
</dbReference>
<dbReference type="EMBL" id="CAJNOI010000211">
    <property type="protein sequence ID" value="CAF1186151.1"/>
    <property type="molecule type" value="Genomic_DNA"/>
</dbReference>
<sequence>MSNTIQRPISSDALRQKAQNDGVEQRVEVNQRMLIDKMLARYSSDFVVCRELIQNSDDAQAKSFHFEITCDTPMNASDVQQSTTEQTNTNNSTDIAINFHNSTITEIRTVNNGLIFNTTDWKRVSAIAEGNTNVDSVGQFGVGFFSVFQFSEEPIITSGNEYMTFVWRDDNSLTTFRHTLPVEQQSKLTSIILKMRSKYILQTETKAIENKEHKHNIKSAKRTKKEPTVKDIIPTIDLTQLKAYFIKVLSFTKYVEELIIKINGFIIFQVNKVKKVIPPISRGLPFKKQSSISKMLSLETFVQTEQTFNIKNGASMTLNHISVNARVMIDEDFHNHIRRIMKKSLPSNIQIQLLFAPNSLIASQQSQISIQNSDHHTKLLNSLIPLKFENDSIIPSGFVFIGLGTHQTTGIGMHVYSHLIPTIERENIDLQDPYIAKWNKELLASTGQISRLIYDQAMVSNSNASQKMIYNYEFILGPYSFQTSVPNNEIGETIIDGFFSSDKDILVPVRQKPSDDYLIVLPSTKAFLTNTKQIHEFLSLPLVPYQLITNGLIQTLIKRTMIDYVDKSMVERTLTTSTLSIPEFVNLVQWLFSNDVADPLYAKRILSNVRFFDHIHSLVISFGSIQYYDSLNIPLSIPLPVNSLPRHVSSLFSVEQLEKKLLLLPLKIKDVLNIYFADSQVYLLQDPKTSPSLLSVISRYSGQLTQEDWSKIKTKLSKIECIPTTQGMKIPSQSFIPSSLVSSELPAIILNIPQTATDGQDKILNESSENPVSANFLKQIGCRMLDLNAFDDDDENDQTVSSNSQATKLFVQHLMKERKNMSEADFNALKQKESLKGTTLAPTKETTRKYIPKDLHFPSVASRLQWFTLPIIDWPDINPRSAEYSFLKEIGVREVPELEKLIDRIIQEHNDMKQEDRTKRKYKIPLSLEFFVENFQQYYCNSWKTDSARKRCFLPSRLPKKINDQNNDDNYNYDVILSTPEYVFGVENPLCATLIHEVIKLFEKSFNIALLGIKDHPNLLQAFDILMKNKDELLTIQSAPKIFAYLNGLDGLNRTFIERISKLAFIPMQGSNILMKPSQVFVRSNVTTSQSTVKNSDPEISDIVRIGLIDYVDFGLDANEFLRNIGVCDHPKPSVLAELLIDRQATYFASTRNNKNDLKNKVKVYIDCLKQLASAAMYSQELQSKSLQERLRTNAWCLAFENTDGEINHNDFKMKIVKPNEVYLDDDHLCAMAFRPLLPPSEPALVKLYEYFGAKWLSDCVKRTMTFTGRSIASKRATELRDLIQNRLPMLFVNNRGEKLPYLNEVHVELLRTKFSIYEVDEIQCQLTFKGKRILIDSENSRSCVLTYESNKVTLYFGKYLAEFDYYDIASELVAYSFSEPANYIHEIRDKLESSLETLKRRGIPVDRLLQNTHKEPTEIIQSQEEQQPKPQQPKQQHGFLENLSVVLPFLRKRNRNSISIVTDKHESENLNERTTTDTIHDHKTNAATNSSDVTIKFTTNQKNENGPVIGVGGNYTVRSQSNTKPITNFRHAIEDEENLMKKIHQGQSYNRSRFVQSECTKTEICTMCGYYPAANMIRFPDVLHSIPLYVEKDVSVSKTMIDQAKQLAYLLNGLATNVFKISIKTVHLFRDINGRNYQNINILLFTIEYFYCLAYIAFNQSGAIFFNLRYFEDVYADELKPHLRTSTSSSIIYTVVNFYFLVFCHELAHNIAKQHDDYFVSWLEKIVLKFMTEKDFFLQKFSFENY</sequence>
<comment type="caution">
    <text evidence="5">The sequence shown here is derived from an EMBL/GenBank/DDBJ whole genome shotgun (WGS) entry which is preliminary data.</text>
</comment>
<reference evidence="5" key="1">
    <citation type="submission" date="2021-02" db="EMBL/GenBank/DDBJ databases">
        <authorList>
            <person name="Nowell W R."/>
        </authorList>
    </citation>
    <scope>NUCLEOTIDE SEQUENCE</scope>
</reference>